<evidence type="ECO:0000313" key="1">
    <source>
        <dbReference type="EMBL" id="KDO24639.1"/>
    </source>
</evidence>
<name>A0A067C1J6_SAPPC</name>
<sequence>MTDVDVWKQRCLAACDDLEEEYQQALHEVQYRAAKTKAETPLVPSKELPTMLEWSHVADRIDAVVLDDEKQHRSAQAQETMSQLQALCSTFQCKLDRVADDLYTEYRRNCQCVWQSPYQGIQALELYTRDQAVLQHCPVAAREQGWGDHERFHVNHALESAKKRIQAEHATYEERLRAQVDIEMHKPLDEPRLWETRRDMLVSRQRVALEVAHRQQKVTLRNLTRQHLRHLVEIDCHDMVCQYTALVTDQHEAGMRALRQWVKALLYVQKW</sequence>
<dbReference type="GeneID" id="24132294"/>
<keyword evidence="2" id="KW-1185">Reference proteome</keyword>
<reference evidence="1 2" key="1">
    <citation type="journal article" date="2013" name="PLoS Genet.">
        <title>Distinctive expansion of potential virulence genes in the genome of the oomycete fish pathogen Saprolegnia parasitica.</title>
        <authorList>
            <person name="Jiang R.H."/>
            <person name="de Bruijn I."/>
            <person name="Haas B.J."/>
            <person name="Belmonte R."/>
            <person name="Lobach L."/>
            <person name="Christie J."/>
            <person name="van den Ackerveken G."/>
            <person name="Bottin A."/>
            <person name="Bulone V."/>
            <person name="Diaz-Moreno S.M."/>
            <person name="Dumas B."/>
            <person name="Fan L."/>
            <person name="Gaulin E."/>
            <person name="Govers F."/>
            <person name="Grenville-Briggs L.J."/>
            <person name="Horner N.R."/>
            <person name="Levin J.Z."/>
            <person name="Mammella M."/>
            <person name="Meijer H.J."/>
            <person name="Morris P."/>
            <person name="Nusbaum C."/>
            <person name="Oome S."/>
            <person name="Phillips A.J."/>
            <person name="van Rooyen D."/>
            <person name="Rzeszutek E."/>
            <person name="Saraiva M."/>
            <person name="Secombes C.J."/>
            <person name="Seidl M.F."/>
            <person name="Snel B."/>
            <person name="Stassen J.H."/>
            <person name="Sykes S."/>
            <person name="Tripathy S."/>
            <person name="van den Berg H."/>
            <person name="Vega-Arreguin J.C."/>
            <person name="Wawra S."/>
            <person name="Young S.K."/>
            <person name="Zeng Q."/>
            <person name="Dieguez-Uribeondo J."/>
            <person name="Russ C."/>
            <person name="Tyler B.M."/>
            <person name="van West P."/>
        </authorList>
    </citation>
    <scope>NUCLEOTIDE SEQUENCE [LARGE SCALE GENOMIC DNA]</scope>
    <source>
        <strain evidence="1 2">CBS 223.65</strain>
    </source>
</reference>
<dbReference type="VEuPathDB" id="FungiDB:SPRG_10172"/>
<organism evidence="1 2">
    <name type="scientific">Saprolegnia parasitica (strain CBS 223.65)</name>
    <dbReference type="NCBI Taxonomy" id="695850"/>
    <lineage>
        <taxon>Eukaryota</taxon>
        <taxon>Sar</taxon>
        <taxon>Stramenopiles</taxon>
        <taxon>Oomycota</taxon>
        <taxon>Saprolegniomycetes</taxon>
        <taxon>Saprolegniales</taxon>
        <taxon>Saprolegniaceae</taxon>
        <taxon>Saprolegnia</taxon>
    </lineage>
</organism>
<gene>
    <name evidence="1" type="ORF">SPRG_10172</name>
</gene>
<dbReference type="EMBL" id="KK583240">
    <property type="protein sequence ID" value="KDO24639.1"/>
    <property type="molecule type" value="Genomic_DNA"/>
</dbReference>
<protein>
    <submittedName>
        <fullName evidence="1">Uncharacterized protein</fullName>
    </submittedName>
</protein>
<dbReference type="OMA" id="MHKPLDE"/>
<dbReference type="AlphaFoldDB" id="A0A067C1J6"/>
<dbReference type="KEGG" id="spar:SPRG_10172"/>
<accession>A0A067C1J6</accession>
<dbReference type="OrthoDB" id="10375643at2759"/>
<dbReference type="Proteomes" id="UP000030745">
    <property type="component" value="Unassembled WGS sequence"/>
</dbReference>
<dbReference type="RefSeq" id="XP_012204707.1">
    <property type="nucleotide sequence ID" value="XM_012349317.1"/>
</dbReference>
<proteinExistence type="predicted"/>
<evidence type="ECO:0000313" key="2">
    <source>
        <dbReference type="Proteomes" id="UP000030745"/>
    </source>
</evidence>